<keyword evidence="2" id="KW-1185">Reference proteome</keyword>
<dbReference type="Pfam" id="PF19807">
    <property type="entry name" value="DUF6290"/>
    <property type="match status" value="1"/>
</dbReference>
<dbReference type="SUPFAM" id="SSF47598">
    <property type="entry name" value="Ribbon-helix-helix"/>
    <property type="match status" value="1"/>
</dbReference>
<dbReference type="EMBL" id="LNYK01000016">
    <property type="protein sequence ID" value="KTD21285.1"/>
    <property type="molecule type" value="Genomic_DNA"/>
</dbReference>
<proteinExistence type="predicted"/>
<gene>
    <name evidence="1" type="ORF">Llon_1383</name>
</gene>
<name>A0A0W0VMB0_9GAMM</name>
<dbReference type="RefSeq" id="WP_058529369.1">
    <property type="nucleotide sequence ID" value="NZ_CAAAHZ010000003.1"/>
</dbReference>
<sequence length="71" mass="8438">MAIAIRLPEELEKELSMVAKKMRRSKSFMVREAISHYLEDIRDYQEATDALKNTERLYSFEEVRKELGLDD</sequence>
<protein>
    <submittedName>
        <fullName evidence="1">Ribbon-helix-helix protein, copG family</fullName>
    </submittedName>
</protein>
<dbReference type="OrthoDB" id="9812023at2"/>
<dbReference type="Gene3D" id="1.10.1220.10">
    <property type="entry name" value="Met repressor-like"/>
    <property type="match status" value="1"/>
</dbReference>
<organism evidence="1 2">
    <name type="scientific">Legionella londiniensis</name>
    <dbReference type="NCBI Taxonomy" id="45068"/>
    <lineage>
        <taxon>Bacteria</taxon>
        <taxon>Pseudomonadati</taxon>
        <taxon>Pseudomonadota</taxon>
        <taxon>Gammaproteobacteria</taxon>
        <taxon>Legionellales</taxon>
        <taxon>Legionellaceae</taxon>
        <taxon>Legionella</taxon>
    </lineage>
</organism>
<dbReference type="STRING" id="45068.Llon_1383"/>
<reference evidence="1 2" key="1">
    <citation type="submission" date="2015-11" db="EMBL/GenBank/DDBJ databases">
        <title>Genomic analysis of 38 Legionella species identifies large and diverse effector repertoires.</title>
        <authorList>
            <person name="Burstein D."/>
            <person name="Amaro F."/>
            <person name="Zusman T."/>
            <person name="Lifshitz Z."/>
            <person name="Cohen O."/>
            <person name="Gilbert J.A."/>
            <person name="Pupko T."/>
            <person name="Shuman H.A."/>
            <person name="Segal G."/>
        </authorList>
    </citation>
    <scope>NUCLEOTIDE SEQUENCE [LARGE SCALE GENOMIC DNA]</scope>
    <source>
        <strain evidence="1 2">ATCC 49505</strain>
    </source>
</reference>
<dbReference type="AlphaFoldDB" id="A0A0W0VMB0"/>
<comment type="caution">
    <text evidence="1">The sequence shown here is derived from an EMBL/GenBank/DDBJ whole genome shotgun (WGS) entry which is preliminary data.</text>
</comment>
<dbReference type="InterPro" id="IPR046257">
    <property type="entry name" value="DUF6290"/>
</dbReference>
<dbReference type="InterPro" id="IPR010985">
    <property type="entry name" value="Ribbon_hlx_hlx"/>
</dbReference>
<accession>A0A0W0VMB0</accession>
<evidence type="ECO:0000313" key="1">
    <source>
        <dbReference type="EMBL" id="KTD21285.1"/>
    </source>
</evidence>
<evidence type="ECO:0000313" key="2">
    <source>
        <dbReference type="Proteomes" id="UP000054997"/>
    </source>
</evidence>
<dbReference type="InterPro" id="IPR013321">
    <property type="entry name" value="Arc_rbn_hlx_hlx"/>
</dbReference>
<dbReference type="Proteomes" id="UP000054997">
    <property type="component" value="Unassembled WGS sequence"/>
</dbReference>
<dbReference type="PATRIC" id="fig|45068.5.peg.1494"/>
<dbReference type="GO" id="GO:0006355">
    <property type="term" value="P:regulation of DNA-templated transcription"/>
    <property type="evidence" value="ECO:0007669"/>
    <property type="project" value="InterPro"/>
</dbReference>